<evidence type="ECO:0000256" key="1">
    <source>
        <dbReference type="SAM" id="MobiDB-lite"/>
    </source>
</evidence>
<evidence type="ECO:0000313" key="2">
    <source>
        <dbReference type="EMBL" id="KAF3196442.1"/>
    </source>
</evidence>
<evidence type="ECO:0000313" key="3">
    <source>
        <dbReference type="Proteomes" id="UP000614610"/>
    </source>
</evidence>
<comment type="caution">
    <text evidence="2">The sequence shown here is derived from an EMBL/GenBank/DDBJ whole genome shotgun (WGS) entry which is preliminary data.</text>
</comment>
<feature type="region of interest" description="Disordered" evidence="1">
    <location>
        <begin position="1"/>
        <end position="20"/>
    </location>
</feature>
<accession>A0A8H8UPG8</accession>
<proteinExistence type="predicted"/>
<gene>
    <name evidence="2" type="ORF">TWF679_005216</name>
</gene>
<sequence>MSVFPPDGIPDDDYPQGSPYLQKKLQEPRLINGAAPVPLNFTSNSYGAAEGIPDTPSSNRHAGKSIRPTSNGRPMKVEDLMNLPSSLAQMFRLGDCIMTYMSYHAFQGYRPRYKYKRSTATFVIHNAPGSRFGDQKFEWEYDDRVWLPDEGIFIYYFKPLPGFDLEDYGQLELKEDDVGPCIKPRAQCFGIRTFEHVASQTQWVLKRYSLNFDTLEWQYQLQLVAGAARENIFWEAESRLLSRSTWRLYS</sequence>
<organism evidence="2 3">
    <name type="scientific">Orbilia oligospora</name>
    <name type="common">Nematode-trapping fungus</name>
    <name type="synonym">Arthrobotrys oligospora</name>
    <dbReference type="NCBI Taxonomy" id="2813651"/>
    <lineage>
        <taxon>Eukaryota</taxon>
        <taxon>Fungi</taxon>
        <taxon>Dikarya</taxon>
        <taxon>Ascomycota</taxon>
        <taxon>Pezizomycotina</taxon>
        <taxon>Orbiliomycetes</taxon>
        <taxon>Orbiliales</taxon>
        <taxon>Orbiliaceae</taxon>
        <taxon>Orbilia</taxon>
    </lineage>
</organism>
<dbReference type="EMBL" id="WIWT01000240">
    <property type="protein sequence ID" value="KAF3196442.1"/>
    <property type="molecule type" value="Genomic_DNA"/>
</dbReference>
<reference evidence="2" key="1">
    <citation type="submission" date="2019-06" db="EMBL/GenBank/DDBJ databases">
        <authorList>
            <person name="Palmer J.M."/>
        </authorList>
    </citation>
    <scope>NUCLEOTIDE SEQUENCE</scope>
    <source>
        <strain evidence="2">TWF679</strain>
    </source>
</reference>
<feature type="region of interest" description="Disordered" evidence="1">
    <location>
        <begin position="48"/>
        <end position="75"/>
    </location>
</feature>
<protein>
    <submittedName>
        <fullName evidence="2">Uncharacterized protein</fullName>
    </submittedName>
</protein>
<name>A0A8H8UPG8_ORBOL</name>
<dbReference type="Proteomes" id="UP000614610">
    <property type="component" value="Unassembled WGS sequence"/>
</dbReference>
<dbReference type="AlphaFoldDB" id="A0A8H8UPG8"/>
<dbReference type="OrthoDB" id="10327298at2759"/>